<comment type="caution">
    <text evidence="4">The sequence shown here is derived from an EMBL/GenBank/DDBJ whole genome shotgun (WGS) entry which is preliminary data.</text>
</comment>
<feature type="domain" description="DUF6852" evidence="3">
    <location>
        <begin position="52"/>
        <end position="122"/>
    </location>
</feature>
<dbReference type="Pfam" id="PF21186">
    <property type="entry name" value="DUF6852"/>
    <property type="match status" value="1"/>
</dbReference>
<gene>
    <name evidence="4" type="ORF">JKP34_16100</name>
</gene>
<dbReference type="Pfam" id="PF18347">
    <property type="entry name" value="DUF5606"/>
    <property type="match status" value="1"/>
</dbReference>
<dbReference type="InterPro" id="IPR049282">
    <property type="entry name" value="BVU_3817_N_sf"/>
</dbReference>
<feature type="region of interest" description="Disordered" evidence="1">
    <location>
        <begin position="133"/>
        <end position="153"/>
    </location>
</feature>
<keyword evidence="5" id="KW-1185">Reference proteome</keyword>
<dbReference type="InterPro" id="IPR041218">
    <property type="entry name" value="DUF5606"/>
</dbReference>
<name>A0A937DL12_9BACT</name>
<dbReference type="EMBL" id="JAERQG010000004">
    <property type="protein sequence ID" value="MBL0766791.1"/>
    <property type="molecule type" value="Genomic_DNA"/>
</dbReference>
<dbReference type="Gene3D" id="2.30.30.730">
    <property type="match status" value="1"/>
</dbReference>
<reference evidence="4" key="1">
    <citation type="submission" date="2021-01" db="EMBL/GenBank/DDBJ databases">
        <title>Marivirga sp. nov., isolated from intertidal surface sediments.</title>
        <authorList>
            <person name="Zhang M."/>
        </authorList>
    </citation>
    <scope>NUCLEOTIDE SEQUENCE</scope>
    <source>
        <strain evidence="4">SM1354</strain>
    </source>
</reference>
<evidence type="ECO:0000313" key="4">
    <source>
        <dbReference type="EMBL" id="MBL0766791.1"/>
    </source>
</evidence>
<protein>
    <submittedName>
        <fullName evidence="4">DUF5606 domain-containing protein</fullName>
    </submittedName>
</protein>
<dbReference type="Proteomes" id="UP000642920">
    <property type="component" value="Unassembled WGS sequence"/>
</dbReference>
<dbReference type="InterPro" id="IPR049280">
    <property type="entry name" value="DUF6852"/>
</dbReference>
<evidence type="ECO:0000313" key="5">
    <source>
        <dbReference type="Proteomes" id="UP000642920"/>
    </source>
</evidence>
<organism evidence="4 5">
    <name type="scientific">Marivirga atlantica</name>
    <dbReference type="NCBI Taxonomy" id="1548457"/>
    <lineage>
        <taxon>Bacteria</taxon>
        <taxon>Pseudomonadati</taxon>
        <taxon>Bacteroidota</taxon>
        <taxon>Cytophagia</taxon>
        <taxon>Cytophagales</taxon>
        <taxon>Marivirgaceae</taxon>
        <taxon>Marivirga</taxon>
    </lineage>
</organism>
<dbReference type="Gene3D" id="1.10.10.1650">
    <property type="match status" value="1"/>
</dbReference>
<evidence type="ECO:0000259" key="3">
    <source>
        <dbReference type="Pfam" id="PF21186"/>
    </source>
</evidence>
<proteinExistence type="predicted"/>
<feature type="domain" description="DUF5606" evidence="2">
    <location>
        <begin position="3"/>
        <end position="49"/>
    </location>
</feature>
<accession>A0A937DL12</accession>
<evidence type="ECO:0000259" key="2">
    <source>
        <dbReference type="Pfam" id="PF18347"/>
    </source>
</evidence>
<sequence length="153" mass="17255">MELKDIASVSGKGGLFKVVKPSRTGVILESMDKHKKKIVAHAHDRVSILDEISIYTTDADGSVALQGVLQTIKKEFGDDPGIDNKSSKEEIMAFLKHILPNYDENQVYPSDVKKLVTWYEIILKEAPEILEDKKEKKNTKKKADKAEDKKDEE</sequence>
<dbReference type="AlphaFoldDB" id="A0A937DL12"/>
<dbReference type="InterPro" id="IPR049281">
    <property type="entry name" value="BVU_3817-like_C_sf"/>
</dbReference>
<dbReference type="RefSeq" id="WP_201923715.1">
    <property type="nucleotide sequence ID" value="NZ_JAERQG010000004.1"/>
</dbReference>
<evidence type="ECO:0000256" key="1">
    <source>
        <dbReference type="SAM" id="MobiDB-lite"/>
    </source>
</evidence>
<feature type="compositionally biased region" description="Basic and acidic residues" evidence="1">
    <location>
        <begin position="144"/>
        <end position="153"/>
    </location>
</feature>